<keyword evidence="1" id="KW-0813">Transport</keyword>
<evidence type="ECO:0000313" key="6">
    <source>
        <dbReference type="Proteomes" id="UP000296352"/>
    </source>
</evidence>
<dbReference type="EMBL" id="CP039247">
    <property type="protein sequence ID" value="QCB27372.1"/>
    <property type="molecule type" value="Genomic_DNA"/>
</dbReference>
<dbReference type="AlphaFoldDB" id="A0A4P7QCU3"/>
<dbReference type="OrthoDB" id="5296765at2"/>
<name>A0A4P7QCU3_9CORY</name>
<dbReference type="Proteomes" id="UP000296352">
    <property type="component" value="Chromosome"/>
</dbReference>
<dbReference type="Gene3D" id="3.40.50.300">
    <property type="entry name" value="P-loop containing nucleotide triphosphate hydrolases"/>
    <property type="match status" value="1"/>
</dbReference>
<evidence type="ECO:0000256" key="3">
    <source>
        <dbReference type="ARBA" id="ARBA00022840"/>
    </source>
</evidence>
<reference evidence="5 6" key="1">
    <citation type="submission" date="2019-04" db="EMBL/GenBank/DDBJ databases">
        <title>Corynebacterium endometrii sp. nov., isolated from the uterus of a cow with endometritis.</title>
        <authorList>
            <person name="Ballas P."/>
            <person name="Ruckert C."/>
            <person name="Wagener K."/>
            <person name="Drillich M."/>
            <person name="Kaempfer P."/>
            <person name="Busse H.-J."/>
            <person name="Ehling-Schulz M."/>
        </authorList>
    </citation>
    <scope>NUCLEOTIDE SEQUENCE [LARGE SCALE GENOMIC DNA]</scope>
    <source>
        <strain evidence="5 6">LMM-1653</strain>
    </source>
</reference>
<dbReference type="CDD" id="cd03235">
    <property type="entry name" value="ABC_Metallic_Cations"/>
    <property type="match status" value="1"/>
</dbReference>
<dbReference type="RefSeq" id="WP_136140262.1">
    <property type="nucleotide sequence ID" value="NZ_CP039247.1"/>
</dbReference>
<dbReference type="GO" id="GO:0016887">
    <property type="term" value="F:ATP hydrolysis activity"/>
    <property type="evidence" value="ECO:0007669"/>
    <property type="project" value="InterPro"/>
</dbReference>
<dbReference type="InterPro" id="IPR003593">
    <property type="entry name" value="AAA+_ATPase"/>
</dbReference>
<dbReference type="InterPro" id="IPR027417">
    <property type="entry name" value="P-loop_NTPase"/>
</dbReference>
<dbReference type="PROSITE" id="PS50893">
    <property type="entry name" value="ABC_TRANSPORTER_2"/>
    <property type="match status" value="1"/>
</dbReference>
<dbReference type="KEGG" id="cee:CENDO_00310"/>
<organism evidence="5 6">
    <name type="scientific">Corynebacterium endometrii</name>
    <dbReference type="NCBI Taxonomy" id="2488819"/>
    <lineage>
        <taxon>Bacteria</taxon>
        <taxon>Bacillati</taxon>
        <taxon>Actinomycetota</taxon>
        <taxon>Actinomycetes</taxon>
        <taxon>Mycobacteriales</taxon>
        <taxon>Corynebacteriaceae</taxon>
        <taxon>Corynebacterium</taxon>
    </lineage>
</organism>
<dbReference type="NCBIfam" id="TIGR03771">
    <property type="entry name" value="anch_rpt_ABC"/>
    <property type="match status" value="1"/>
</dbReference>
<evidence type="ECO:0000313" key="5">
    <source>
        <dbReference type="EMBL" id="QCB27372.1"/>
    </source>
</evidence>
<evidence type="ECO:0000256" key="1">
    <source>
        <dbReference type="ARBA" id="ARBA00022448"/>
    </source>
</evidence>
<proteinExistence type="predicted"/>
<evidence type="ECO:0000256" key="2">
    <source>
        <dbReference type="ARBA" id="ARBA00022741"/>
    </source>
</evidence>
<dbReference type="InterPro" id="IPR003439">
    <property type="entry name" value="ABC_transporter-like_ATP-bd"/>
</dbReference>
<dbReference type="InterPro" id="IPR050153">
    <property type="entry name" value="Metal_Ion_Import_ABC"/>
</dbReference>
<feature type="domain" description="ABC transporter" evidence="4">
    <location>
        <begin position="6"/>
        <end position="232"/>
    </location>
</feature>
<keyword evidence="3 5" id="KW-0067">ATP-binding</keyword>
<dbReference type="InterPro" id="IPR017871">
    <property type="entry name" value="ABC_transporter-like_CS"/>
</dbReference>
<dbReference type="SUPFAM" id="SSF52540">
    <property type="entry name" value="P-loop containing nucleoside triphosphate hydrolases"/>
    <property type="match status" value="1"/>
</dbReference>
<dbReference type="PANTHER" id="PTHR42734">
    <property type="entry name" value="METAL TRANSPORT SYSTEM ATP-BINDING PROTEIN TM_0124-RELATED"/>
    <property type="match status" value="1"/>
</dbReference>
<dbReference type="SMART" id="SM00382">
    <property type="entry name" value="AAA"/>
    <property type="match status" value="1"/>
</dbReference>
<accession>A0A4P7QCU3</accession>
<dbReference type="PROSITE" id="PS00211">
    <property type="entry name" value="ABC_TRANSPORTER_1"/>
    <property type="match status" value="1"/>
</dbReference>
<dbReference type="Pfam" id="PF00005">
    <property type="entry name" value="ABC_tran"/>
    <property type="match status" value="1"/>
</dbReference>
<evidence type="ECO:0000259" key="4">
    <source>
        <dbReference type="PROSITE" id="PS50893"/>
    </source>
</evidence>
<gene>
    <name evidence="5" type="ORF">CENDO_00310</name>
</gene>
<keyword evidence="2" id="KW-0547">Nucleotide-binding</keyword>
<dbReference type="GO" id="GO:0005524">
    <property type="term" value="F:ATP binding"/>
    <property type="evidence" value="ECO:0007669"/>
    <property type="project" value="UniProtKB-KW"/>
</dbReference>
<protein>
    <submittedName>
        <fullName evidence="5">Putative ABC transporter ATP-binding protein</fullName>
    </submittedName>
</protein>
<dbReference type="InterPro" id="IPR022508">
    <property type="entry name" value="ABC_trspt_anch-rpt_ATP-bd"/>
</dbReference>
<sequence>MTRAVIDVANLGVALAGRRVISGANLTVNPGEFVGLLGPNGAGKTTLMRAVLGLVPSTGNVETHGYIGYVPQRHEVEWGFPISVRDAVLNGRVGLIGWLRRPNRGDHEAVGRALTYVGLSELGNRPIGELSGGQRQRVLIARALATEPAALLLDEPFTGLDAPNADILLRLFADLAAAGTAVIMSTHNLSEAVHSCPRLVLVNGAREGAIVADGPSADLLADPQPWVTAFGVGTDSPLLRAIGIHEGAAC</sequence>
<keyword evidence="6" id="KW-1185">Reference proteome</keyword>